<protein>
    <submittedName>
        <fullName evidence="1">Uncharacterized protein</fullName>
    </submittedName>
</protein>
<evidence type="ECO:0000313" key="2">
    <source>
        <dbReference type="Proteomes" id="UP001169063"/>
    </source>
</evidence>
<dbReference type="Proteomes" id="UP001169063">
    <property type="component" value="Unassembled WGS sequence"/>
</dbReference>
<gene>
    <name evidence="1" type="ORF">Q0812_13230</name>
</gene>
<sequence>MRDQLEALGLKDPTTWRFMPGAGGGPCYDIGPARQTGEVFFERVSSGNTCFWFDAKGSRWAATFPWAGKAGDIVDLSGFGYVARPIAQPVYRCPQDTPAHAEAA</sequence>
<evidence type="ECO:0000313" key="1">
    <source>
        <dbReference type="EMBL" id="MDO1560391.1"/>
    </source>
</evidence>
<reference evidence="1" key="1">
    <citation type="submission" date="2023-07" db="EMBL/GenBank/DDBJ databases">
        <title>Brevundimonas soil sp. nov., isolated from the soil of chemical plant.</title>
        <authorList>
            <person name="Wu N."/>
        </authorList>
    </citation>
    <scope>NUCLEOTIDE SEQUENCE</scope>
    <source>
        <strain evidence="1">XZ-24</strain>
    </source>
</reference>
<comment type="caution">
    <text evidence="1">The sequence shown here is derived from an EMBL/GenBank/DDBJ whole genome shotgun (WGS) entry which is preliminary data.</text>
</comment>
<accession>A0ABT8SPH9</accession>
<organism evidence="1 2">
    <name type="scientific">Peiella sedimenti</name>
    <dbReference type="NCBI Taxonomy" id="3061083"/>
    <lineage>
        <taxon>Bacteria</taxon>
        <taxon>Pseudomonadati</taxon>
        <taxon>Pseudomonadota</taxon>
        <taxon>Alphaproteobacteria</taxon>
        <taxon>Caulobacterales</taxon>
        <taxon>Caulobacteraceae</taxon>
        <taxon>Peiella</taxon>
    </lineage>
</organism>
<dbReference type="RefSeq" id="WP_302110822.1">
    <property type="nucleotide sequence ID" value="NZ_JAUKTR010000006.1"/>
</dbReference>
<name>A0ABT8SPH9_9CAUL</name>
<dbReference type="EMBL" id="JAUKTR010000006">
    <property type="protein sequence ID" value="MDO1560391.1"/>
    <property type="molecule type" value="Genomic_DNA"/>
</dbReference>
<keyword evidence="2" id="KW-1185">Reference proteome</keyword>
<proteinExistence type="predicted"/>